<feature type="signal peptide" evidence="13">
    <location>
        <begin position="1"/>
        <end position="21"/>
    </location>
</feature>
<evidence type="ECO:0000256" key="4">
    <source>
        <dbReference type="ARBA" id="ARBA00022496"/>
    </source>
</evidence>
<evidence type="ECO:0000256" key="3">
    <source>
        <dbReference type="ARBA" id="ARBA00022452"/>
    </source>
</evidence>
<comment type="caution">
    <text evidence="16">The sequence shown here is derived from an EMBL/GenBank/DDBJ whole genome shotgun (WGS) entry which is preliminary data.</text>
</comment>
<evidence type="ECO:0000256" key="8">
    <source>
        <dbReference type="ARBA" id="ARBA00023077"/>
    </source>
</evidence>
<gene>
    <name evidence="16" type="ORF">GCM10011503_11980</name>
</gene>
<feature type="chain" id="PRO_5046258087" evidence="13">
    <location>
        <begin position="22"/>
        <end position="804"/>
    </location>
</feature>
<dbReference type="InterPro" id="IPR036942">
    <property type="entry name" value="Beta-barrel_TonB_sf"/>
</dbReference>
<dbReference type="PANTHER" id="PTHR32552">
    <property type="entry name" value="FERRICHROME IRON RECEPTOR-RELATED"/>
    <property type="match status" value="1"/>
</dbReference>
<evidence type="ECO:0000313" key="17">
    <source>
        <dbReference type="Proteomes" id="UP000628854"/>
    </source>
</evidence>
<evidence type="ECO:0000256" key="12">
    <source>
        <dbReference type="RuleBase" id="RU003357"/>
    </source>
</evidence>
<organism evidence="16 17">
    <name type="scientific">Henriciella pelagia</name>
    <dbReference type="NCBI Taxonomy" id="1977912"/>
    <lineage>
        <taxon>Bacteria</taxon>
        <taxon>Pseudomonadati</taxon>
        <taxon>Pseudomonadota</taxon>
        <taxon>Alphaproteobacteria</taxon>
        <taxon>Hyphomonadales</taxon>
        <taxon>Hyphomonadaceae</taxon>
        <taxon>Henriciella</taxon>
    </lineage>
</organism>
<dbReference type="PANTHER" id="PTHR32552:SF81">
    <property type="entry name" value="TONB-DEPENDENT OUTER MEMBRANE RECEPTOR"/>
    <property type="match status" value="1"/>
</dbReference>
<evidence type="ECO:0000259" key="15">
    <source>
        <dbReference type="Pfam" id="PF07715"/>
    </source>
</evidence>
<keyword evidence="17" id="KW-1185">Reference proteome</keyword>
<comment type="subcellular location">
    <subcellularLocation>
        <location evidence="1 11">Cell outer membrane</location>
        <topology evidence="1 11">Multi-pass membrane protein</topology>
    </subcellularLocation>
</comment>
<feature type="domain" description="TonB-dependent receptor-like beta-barrel" evidence="14">
    <location>
        <begin position="294"/>
        <end position="771"/>
    </location>
</feature>
<keyword evidence="4" id="KW-0410">Iron transport</keyword>
<reference evidence="17" key="1">
    <citation type="journal article" date="2019" name="Int. J. Syst. Evol. Microbiol.">
        <title>The Global Catalogue of Microorganisms (GCM) 10K type strain sequencing project: providing services to taxonomists for standard genome sequencing and annotation.</title>
        <authorList>
            <consortium name="The Broad Institute Genomics Platform"/>
            <consortium name="The Broad Institute Genome Sequencing Center for Infectious Disease"/>
            <person name="Wu L."/>
            <person name="Ma J."/>
        </authorList>
    </citation>
    <scope>NUCLEOTIDE SEQUENCE [LARGE SCALE GENOMIC DNA]</scope>
    <source>
        <strain evidence="17">CGMCC 1.15928</strain>
    </source>
</reference>
<evidence type="ECO:0000259" key="14">
    <source>
        <dbReference type="Pfam" id="PF00593"/>
    </source>
</evidence>
<dbReference type="Proteomes" id="UP000628854">
    <property type="component" value="Unassembled WGS sequence"/>
</dbReference>
<evidence type="ECO:0000256" key="9">
    <source>
        <dbReference type="ARBA" id="ARBA00023136"/>
    </source>
</evidence>
<dbReference type="InterPro" id="IPR039426">
    <property type="entry name" value="TonB-dep_rcpt-like"/>
</dbReference>
<keyword evidence="8 12" id="KW-0798">TonB box</keyword>
<proteinExistence type="inferred from homology"/>
<dbReference type="Pfam" id="PF07715">
    <property type="entry name" value="Plug"/>
    <property type="match status" value="1"/>
</dbReference>
<evidence type="ECO:0000256" key="1">
    <source>
        <dbReference type="ARBA" id="ARBA00004571"/>
    </source>
</evidence>
<feature type="domain" description="TonB-dependent receptor plug" evidence="15">
    <location>
        <begin position="57"/>
        <end position="163"/>
    </location>
</feature>
<dbReference type="InterPro" id="IPR012910">
    <property type="entry name" value="Plug_dom"/>
</dbReference>
<evidence type="ECO:0000256" key="13">
    <source>
        <dbReference type="SAM" id="SignalP"/>
    </source>
</evidence>
<evidence type="ECO:0000256" key="10">
    <source>
        <dbReference type="ARBA" id="ARBA00023237"/>
    </source>
</evidence>
<evidence type="ECO:0000313" key="16">
    <source>
        <dbReference type="EMBL" id="GGB64769.1"/>
    </source>
</evidence>
<keyword evidence="10 11" id="KW-0998">Cell outer membrane</keyword>
<comment type="similarity">
    <text evidence="11 12">Belongs to the TonB-dependent receptor family.</text>
</comment>
<evidence type="ECO:0000256" key="5">
    <source>
        <dbReference type="ARBA" id="ARBA00022692"/>
    </source>
</evidence>
<keyword evidence="3 11" id="KW-1134">Transmembrane beta strand</keyword>
<dbReference type="SUPFAM" id="SSF56935">
    <property type="entry name" value="Porins"/>
    <property type="match status" value="1"/>
</dbReference>
<keyword evidence="2 11" id="KW-0813">Transport</keyword>
<keyword evidence="5 11" id="KW-0812">Transmembrane</keyword>
<dbReference type="InterPro" id="IPR000531">
    <property type="entry name" value="Beta-barrel_TonB"/>
</dbReference>
<protein>
    <submittedName>
        <fullName evidence="16">TonB-dependent receptor</fullName>
    </submittedName>
</protein>
<evidence type="ECO:0000256" key="6">
    <source>
        <dbReference type="ARBA" id="ARBA00023004"/>
    </source>
</evidence>
<evidence type="ECO:0000256" key="7">
    <source>
        <dbReference type="ARBA" id="ARBA00023065"/>
    </source>
</evidence>
<keyword evidence="13" id="KW-0732">Signal</keyword>
<keyword evidence="16" id="KW-0675">Receptor</keyword>
<dbReference type="Pfam" id="PF00593">
    <property type="entry name" value="TonB_dep_Rec_b-barrel"/>
    <property type="match status" value="1"/>
</dbReference>
<evidence type="ECO:0000256" key="2">
    <source>
        <dbReference type="ARBA" id="ARBA00022448"/>
    </source>
</evidence>
<keyword evidence="7" id="KW-0406">Ion transport</keyword>
<keyword evidence="6" id="KW-0408">Iron</keyword>
<sequence>MELKNKLTARLLMSTALCAIAATAAPAAVAQDEDGDDSNDRRLEQVVVTSTKRTTALQDAPISVGVVPGEVIAEYNITDLTDLQGFVPSLVVQKTFGNWAVRVRGLGSGVTNIAFDSSVSIFNDGIYCGRSRCLETGFFDVQNVEIARGPQGALFGKSTIAGAITVASARPTNTFESYVTAGAELENGGFRTTGAVSGPIAKNLSGRFALQYQDLEGDMENRFTGQKDNSVESLAMRGSLLWDIGPDTEFWAKVESGWTDVLGRRNQLAGPGALASPTAPIDPATLETIVNDVRYVSTGTSSEDFDYSDQFGVTASFDTGLGDHTLSLIGGYWALQYNNLLDVDGVPEALLNSSLYEDYEQTSFEGRILSPTGGTFEYIAGAMYHNSLTKTGQFSQFYPGFYETVGVPPAFTASIPGAVGVVRDFKRDSETLSAYGQLTWNITDRLSLIGDLRYTEETQDARGLAYQVTFPDGETPVRTPNAPFQAGSPDYIFYQVREDESLDPSLRVLYELTPDINVYAAYSTGSKPGGLKANDGGLGRVLLGRDSTFLQRYVGTPTLTTADIAGGVTLRQGNGVFDFEGEDAENIEIGTKMVLADGRVNFNATAFRMEFDNLQTSSYDGTQFIIGNAASAEVSGLELEGRWMATDNLTLNGSAALLDATYKKYQNAQCPIGPDGNREDPSCIDGQGDLSGRRLERAPEVELNLGGAWEGQVSQNLFLTANVDMYYSGDFYVRQDFDPDGRQDAFTKWNARFGLGPQDGGWEVALVGRNLTDERTIQHAYEVLSPFQAVGAGRSVFLETTFRW</sequence>
<dbReference type="PROSITE" id="PS52016">
    <property type="entry name" value="TONB_DEPENDENT_REC_3"/>
    <property type="match status" value="1"/>
</dbReference>
<dbReference type="Gene3D" id="2.40.170.20">
    <property type="entry name" value="TonB-dependent receptor, beta-barrel domain"/>
    <property type="match status" value="1"/>
</dbReference>
<evidence type="ECO:0000256" key="11">
    <source>
        <dbReference type="PROSITE-ProRule" id="PRU01360"/>
    </source>
</evidence>
<dbReference type="EMBL" id="BMKF01000001">
    <property type="protein sequence ID" value="GGB64769.1"/>
    <property type="molecule type" value="Genomic_DNA"/>
</dbReference>
<keyword evidence="9 11" id="KW-0472">Membrane</keyword>
<dbReference type="RefSeq" id="WP_084393429.1">
    <property type="nucleotide sequence ID" value="NZ_BMKF01000001.1"/>
</dbReference>
<name>A0ABQ1JDZ3_9PROT</name>
<accession>A0ABQ1JDZ3</accession>